<feature type="DNA-binding region" description="Homeobox" evidence="4">
    <location>
        <begin position="90"/>
        <end position="149"/>
    </location>
</feature>
<dbReference type="EMBL" id="RCSS01000177">
    <property type="protein sequence ID" value="RVD92602.1"/>
    <property type="molecule type" value="Genomic_DNA"/>
</dbReference>
<keyword evidence="1 4" id="KW-0238">DNA-binding</keyword>
<evidence type="ECO:0000256" key="4">
    <source>
        <dbReference type="PROSITE-ProRule" id="PRU00108"/>
    </source>
</evidence>
<keyword evidence="3 4" id="KW-0539">Nucleus</keyword>
<proteinExistence type="predicted"/>
<dbReference type="CDD" id="cd00086">
    <property type="entry name" value="homeodomain"/>
    <property type="match status" value="1"/>
</dbReference>
<evidence type="ECO:0000256" key="3">
    <source>
        <dbReference type="ARBA" id="ARBA00023242"/>
    </source>
</evidence>
<dbReference type="OrthoDB" id="10056939at2759"/>
<gene>
    <name evidence="6" type="ORF">TUBRATIS_008850</name>
</gene>
<dbReference type="InterPro" id="IPR008422">
    <property type="entry name" value="KN_HD"/>
</dbReference>
<dbReference type="AlphaFoldDB" id="A0A437AN37"/>
<dbReference type="GO" id="GO:0003677">
    <property type="term" value="F:DNA binding"/>
    <property type="evidence" value="ECO:0007669"/>
    <property type="project" value="UniProtKB-UniRule"/>
</dbReference>
<dbReference type="InterPro" id="IPR050224">
    <property type="entry name" value="TALE_homeobox"/>
</dbReference>
<dbReference type="SUPFAM" id="SSF46689">
    <property type="entry name" value="Homeodomain-like"/>
    <property type="match status" value="1"/>
</dbReference>
<dbReference type="Pfam" id="PF05920">
    <property type="entry name" value="Homeobox_KN"/>
    <property type="match status" value="1"/>
</dbReference>
<protein>
    <submittedName>
        <fullName evidence="6">Homeodomain class 2 protein</fullName>
    </submittedName>
</protein>
<evidence type="ECO:0000256" key="2">
    <source>
        <dbReference type="ARBA" id="ARBA00023155"/>
    </source>
</evidence>
<dbReference type="GO" id="GO:0006355">
    <property type="term" value="P:regulation of DNA-templated transcription"/>
    <property type="evidence" value="ECO:0007669"/>
    <property type="project" value="InterPro"/>
</dbReference>
<dbReference type="GO" id="GO:0005634">
    <property type="term" value="C:nucleus"/>
    <property type="evidence" value="ECO:0007669"/>
    <property type="project" value="UniProtKB-SubCell"/>
</dbReference>
<evidence type="ECO:0000256" key="1">
    <source>
        <dbReference type="ARBA" id="ARBA00023125"/>
    </source>
</evidence>
<comment type="caution">
    <text evidence="6">The sequence shown here is derived from an EMBL/GenBank/DDBJ whole genome shotgun (WGS) entry which is preliminary data.</text>
</comment>
<dbReference type="PANTHER" id="PTHR11850">
    <property type="entry name" value="HOMEOBOX PROTEIN TRANSCRIPTION FACTORS"/>
    <property type="match status" value="1"/>
</dbReference>
<name>A0A437AN37_9MICR</name>
<dbReference type="Gene3D" id="1.10.10.60">
    <property type="entry name" value="Homeodomain-like"/>
    <property type="match status" value="1"/>
</dbReference>
<reference evidence="6 7" key="1">
    <citation type="submission" date="2018-10" db="EMBL/GenBank/DDBJ databases">
        <title>Draft genome sequence of the microsporidian Tubulinosema ratisbonensis.</title>
        <authorList>
            <person name="Polonais V."/>
            <person name="Peyretaillade E."/>
            <person name="Niehus S."/>
            <person name="Wawrzyniak I."/>
            <person name="Franchet A."/>
            <person name="Gaspin C."/>
            <person name="Reichstadt M."/>
            <person name="Belser C."/>
            <person name="Labadie K."/>
            <person name="Delbac F."/>
            <person name="Ferrandon D."/>
        </authorList>
    </citation>
    <scope>NUCLEOTIDE SEQUENCE [LARGE SCALE GENOMIC DNA]</scope>
    <source>
        <strain evidence="6 7">Franzen</strain>
    </source>
</reference>
<dbReference type="Proteomes" id="UP000282876">
    <property type="component" value="Unassembled WGS sequence"/>
</dbReference>
<comment type="subcellular location">
    <subcellularLocation>
        <location evidence="4">Nucleus</location>
    </subcellularLocation>
</comment>
<keyword evidence="2 4" id="KW-0371">Homeobox</keyword>
<feature type="domain" description="Homeobox" evidence="5">
    <location>
        <begin position="88"/>
        <end position="148"/>
    </location>
</feature>
<dbReference type="InterPro" id="IPR009057">
    <property type="entry name" value="Homeodomain-like_sf"/>
</dbReference>
<evidence type="ECO:0000313" key="6">
    <source>
        <dbReference type="EMBL" id="RVD92602.1"/>
    </source>
</evidence>
<dbReference type="InterPro" id="IPR001356">
    <property type="entry name" value="HD"/>
</dbReference>
<organism evidence="6 7">
    <name type="scientific">Tubulinosema ratisbonensis</name>
    <dbReference type="NCBI Taxonomy" id="291195"/>
    <lineage>
        <taxon>Eukaryota</taxon>
        <taxon>Fungi</taxon>
        <taxon>Fungi incertae sedis</taxon>
        <taxon>Microsporidia</taxon>
        <taxon>Tubulinosematoidea</taxon>
        <taxon>Tubulinosematidae</taxon>
        <taxon>Tubulinosema</taxon>
    </lineage>
</organism>
<evidence type="ECO:0000313" key="7">
    <source>
        <dbReference type="Proteomes" id="UP000282876"/>
    </source>
</evidence>
<dbReference type="SMART" id="SM00389">
    <property type="entry name" value="HOX"/>
    <property type="match status" value="1"/>
</dbReference>
<dbReference type="PROSITE" id="PS50071">
    <property type="entry name" value="HOMEOBOX_2"/>
    <property type="match status" value="1"/>
</dbReference>
<keyword evidence="7" id="KW-1185">Reference proteome</keyword>
<accession>A0A437AN37</accession>
<evidence type="ECO:0000259" key="5">
    <source>
        <dbReference type="PROSITE" id="PS50071"/>
    </source>
</evidence>
<dbReference type="VEuPathDB" id="MicrosporidiaDB:TUBRATIS_008850"/>
<sequence length="167" mass="19602">MDDWIKELSNKLMDFKFTFVEANNNLLDKFEALNAKNMCLPEIIRPSVSNSVRDLLNNKLNSMQRAAVNAIASTFKTFYEAAAPHRKHKDSLYNRRFDKNTIQALENSFRKNPYPSEQEKLRIQREYGITVRQVSNWFTNKRNRSKSSSVKSSNSNEYLGLYTEYKE</sequence>